<evidence type="ECO:0000256" key="22">
    <source>
        <dbReference type="SAM" id="MobiDB-lite"/>
    </source>
</evidence>
<dbReference type="GO" id="GO:0005789">
    <property type="term" value="C:endoplasmic reticulum membrane"/>
    <property type="evidence" value="ECO:0007669"/>
    <property type="project" value="UniProtKB-SubCell"/>
</dbReference>
<comment type="similarity">
    <text evidence="21">Belongs to the glycosyltransferase 10 family.</text>
</comment>
<feature type="transmembrane region" description="Helical" evidence="21">
    <location>
        <begin position="489"/>
        <end position="507"/>
    </location>
</feature>
<feature type="binding site" evidence="20">
    <location>
        <position position="770"/>
    </location>
    <ligand>
        <name>Zn(2+)</name>
        <dbReference type="ChEBI" id="CHEBI:29105"/>
        <note>catalytic</note>
    </ligand>
</feature>
<evidence type="ECO:0000256" key="9">
    <source>
        <dbReference type="ARBA" id="ARBA00022824"/>
    </source>
</evidence>
<evidence type="ECO:0000256" key="16">
    <source>
        <dbReference type="ARBA" id="ARBA00037847"/>
    </source>
</evidence>
<feature type="domain" description="Peptidase M48" evidence="24">
    <location>
        <begin position="699"/>
        <end position="859"/>
    </location>
</feature>
<evidence type="ECO:0000256" key="14">
    <source>
        <dbReference type="ARBA" id="ARBA00023136"/>
    </source>
</evidence>
<evidence type="ECO:0000259" key="24">
    <source>
        <dbReference type="Pfam" id="PF01435"/>
    </source>
</evidence>
<evidence type="ECO:0000256" key="17">
    <source>
        <dbReference type="ARBA" id="ARBA00043952"/>
    </source>
</evidence>
<evidence type="ECO:0000256" key="11">
    <source>
        <dbReference type="ARBA" id="ARBA00022968"/>
    </source>
</evidence>
<dbReference type="Pfam" id="PF00852">
    <property type="entry name" value="Glyco_transf_10"/>
    <property type="match status" value="1"/>
</dbReference>
<evidence type="ECO:0000256" key="3">
    <source>
        <dbReference type="ARBA" id="ARBA00022670"/>
    </source>
</evidence>
<name>F4PH23_CACFS</name>
<comment type="caution">
    <text evidence="21">Lacks conserved residue(s) required for the propagation of feature annotation.</text>
</comment>
<protein>
    <recommendedName>
        <fullName evidence="21">Fucosyltransferase</fullName>
        <ecNumber evidence="21">2.4.1.-</ecNumber>
    </recommendedName>
</protein>
<evidence type="ECO:0000259" key="25">
    <source>
        <dbReference type="Pfam" id="PF16491"/>
    </source>
</evidence>
<evidence type="ECO:0000256" key="12">
    <source>
        <dbReference type="ARBA" id="ARBA00022989"/>
    </source>
</evidence>
<evidence type="ECO:0000256" key="20">
    <source>
        <dbReference type="PIRSR" id="PIRSR627057-2"/>
    </source>
</evidence>
<feature type="region of interest" description="Disordered" evidence="22">
    <location>
        <begin position="64"/>
        <end position="89"/>
    </location>
</feature>
<comment type="subcellular location">
    <subcellularLocation>
        <location evidence="16">Endomembrane system</location>
        <topology evidence="16">Single-pass membrane protein</topology>
    </subcellularLocation>
    <subcellularLocation>
        <location evidence="1">Endoplasmic reticulum membrane</location>
        <topology evidence="1">Multi-pass membrane protein</topology>
    </subcellularLocation>
    <subcellularLocation>
        <location evidence="21">Golgi apparatus</location>
        <location evidence="21">Golgi stack membrane</location>
        <topology evidence="21">Single-pass type II membrane protein</topology>
    </subcellularLocation>
    <subcellularLocation>
        <location evidence="2">Membrane</location>
        <topology evidence="2">Single-pass type II membrane protein</topology>
    </subcellularLocation>
</comment>
<feature type="transmembrane region" description="Helical" evidence="21">
    <location>
        <begin position="589"/>
        <end position="610"/>
    </location>
</feature>
<dbReference type="InterPro" id="IPR001915">
    <property type="entry name" value="Peptidase_M48"/>
</dbReference>
<keyword evidence="9" id="KW-0256">Endoplasmic reticulum</keyword>
<dbReference type="FunFam" id="3.30.2010.10:FF:000002">
    <property type="entry name" value="CAAX prenyl protease"/>
    <property type="match status" value="1"/>
</dbReference>
<evidence type="ECO:0000256" key="19">
    <source>
        <dbReference type="PIRSR" id="PIRSR627057-1"/>
    </source>
</evidence>
<evidence type="ECO:0000259" key="23">
    <source>
        <dbReference type="Pfam" id="PF00852"/>
    </source>
</evidence>
<dbReference type="GO" id="GO:0071586">
    <property type="term" value="P:CAAX-box protein processing"/>
    <property type="evidence" value="ECO:0007669"/>
    <property type="project" value="InterPro"/>
</dbReference>
<keyword evidence="7 20" id="KW-0479">Metal-binding</keyword>
<comment type="pathway">
    <text evidence="17">Protein modification.</text>
</comment>
<keyword evidence="6 21" id="KW-0812">Transmembrane</keyword>
<feature type="active site" description="Proton donor" evidence="19">
    <location>
        <position position="849"/>
    </location>
</feature>
<dbReference type="GO" id="GO:0008417">
    <property type="term" value="F:fucosyltransferase activity"/>
    <property type="evidence" value="ECO:0007669"/>
    <property type="project" value="UniProtKB-ARBA"/>
</dbReference>
<reference evidence="27" key="1">
    <citation type="journal article" date="2011" name="Genome Res.">
        <title>Phylogeny-wide analysis of social amoeba genomes highlights ancient origins for complex intercellular communication.</title>
        <authorList>
            <person name="Heidel A.J."/>
            <person name="Lawal H.M."/>
            <person name="Felder M."/>
            <person name="Schilde C."/>
            <person name="Helps N.R."/>
            <person name="Tunggal B."/>
            <person name="Rivero F."/>
            <person name="John U."/>
            <person name="Schleicher M."/>
            <person name="Eichinger L."/>
            <person name="Platzer M."/>
            <person name="Noegel A.A."/>
            <person name="Schaap P."/>
            <person name="Gloeckner G."/>
        </authorList>
    </citation>
    <scope>NUCLEOTIDE SEQUENCE [LARGE SCALE GENOMIC DNA]</scope>
    <source>
        <strain evidence="27">SH3</strain>
    </source>
</reference>
<feature type="transmembrane region" description="Helical" evidence="21">
    <location>
        <begin position="631"/>
        <end position="658"/>
    </location>
</feature>
<gene>
    <name evidence="26" type="primary">zmpste24</name>
    <name evidence="26" type="ORF">DFA_03253</name>
</gene>
<dbReference type="Gene3D" id="3.40.50.11660">
    <property type="entry name" value="Glycosyl transferase family 10, C-terminal domain"/>
    <property type="match status" value="1"/>
</dbReference>
<comment type="catalytic activity">
    <reaction evidence="18">
        <text>Hydrolyzes the peptide bond -P2-(S-farnesyl or geranylgeranyl)C-P1'-P2'-P3'-COOH where P1' and P2' are amino acids with aliphatic side chains and P3' is any C-terminal residue.</text>
        <dbReference type="EC" id="3.4.24.84"/>
    </reaction>
</comment>
<dbReference type="Proteomes" id="UP000007797">
    <property type="component" value="Unassembled WGS sequence"/>
</dbReference>
<keyword evidence="14 21" id="KW-0472">Membrane</keyword>
<feature type="binding site" evidence="20">
    <location>
        <position position="766"/>
    </location>
    <ligand>
        <name>Zn(2+)</name>
        <dbReference type="ChEBI" id="CHEBI:29105"/>
        <note>catalytic</note>
    </ligand>
</feature>
<feature type="active site" evidence="19">
    <location>
        <position position="767"/>
    </location>
</feature>
<evidence type="ECO:0000256" key="13">
    <source>
        <dbReference type="ARBA" id="ARBA00023049"/>
    </source>
</evidence>
<keyword evidence="3 26" id="KW-0645">Protease</keyword>
<evidence type="ECO:0000256" key="7">
    <source>
        <dbReference type="ARBA" id="ARBA00022723"/>
    </source>
</evidence>
<dbReference type="GO" id="GO:0046872">
    <property type="term" value="F:metal ion binding"/>
    <property type="evidence" value="ECO:0007669"/>
    <property type="project" value="UniProtKB-KW"/>
</dbReference>
<keyword evidence="13" id="KW-0482">Metalloprotease</keyword>
<dbReference type="SUPFAM" id="SSF53756">
    <property type="entry name" value="UDP-Glycosyltransferase/glycogen phosphorylase"/>
    <property type="match status" value="1"/>
</dbReference>
<dbReference type="Pfam" id="PF01435">
    <property type="entry name" value="Peptidase_M48"/>
    <property type="match status" value="1"/>
</dbReference>
<evidence type="ECO:0000256" key="18">
    <source>
        <dbReference type="ARBA" id="ARBA00044456"/>
    </source>
</evidence>
<dbReference type="OrthoDB" id="360839at2759"/>
<dbReference type="EC" id="2.4.1.-" evidence="21"/>
<dbReference type="GO" id="GO:0004222">
    <property type="term" value="F:metalloendopeptidase activity"/>
    <property type="evidence" value="ECO:0007669"/>
    <property type="project" value="InterPro"/>
</dbReference>
<evidence type="ECO:0000256" key="21">
    <source>
        <dbReference type="RuleBase" id="RU003832"/>
    </source>
</evidence>
<feature type="transmembrane region" description="Helical" evidence="21">
    <location>
        <begin position="818"/>
        <end position="840"/>
    </location>
</feature>
<keyword evidence="21" id="KW-0333">Golgi apparatus</keyword>
<dbReference type="STRING" id="1054147.F4PH23"/>
<evidence type="ECO:0000256" key="4">
    <source>
        <dbReference type="ARBA" id="ARBA00022676"/>
    </source>
</evidence>
<feature type="domain" description="Fucosyltransferase C-terminal" evidence="23">
    <location>
        <begin position="260"/>
        <end position="426"/>
    </location>
</feature>
<dbReference type="Gene3D" id="3.30.2010.10">
    <property type="entry name" value="Metalloproteases ('zincins'), catalytic domain"/>
    <property type="match status" value="1"/>
</dbReference>
<dbReference type="MEROPS" id="M48.A08"/>
<evidence type="ECO:0000256" key="8">
    <source>
        <dbReference type="ARBA" id="ARBA00022801"/>
    </source>
</evidence>
<dbReference type="FunFam" id="3.40.50.11660:FF:000002">
    <property type="entry name" value="Alpha-(1,3)-fucosyltransferase"/>
    <property type="match status" value="1"/>
</dbReference>
<dbReference type="EMBL" id="GL883006">
    <property type="protein sequence ID" value="EGG25007.1"/>
    <property type="molecule type" value="Genomic_DNA"/>
</dbReference>
<evidence type="ECO:0000313" key="27">
    <source>
        <dbReference type="Proteomes" id="UP000007797"/>
    </source>
</evidence>
<feature type="transmembrane region" description="Helical" evidence="21">
    <location>
        <begin position="779"/>
        <end position="798"/>
    </location>
</feature>
<dbReference type="CDD" id="cd07343">
    <property type="entry name" value="M48A_Zmpste24p_like"/>
    <property type="match status" value="1"/>
</dbReference>
<dbReference type="KEGG" id="dfa:DFA_03253"/>
<dbReference type="GO" id="GO:0032580">
    <property type="term" value="C:Golgi cisterna membrane"/>
    <property type="evidence" value="ECO:0007669"/>
    <property type="project" value="UniProtKB-SubCell"/>
</dbReference>
<evidence type="ECO:0000256" key="15">
    <source>
        <dbReference type="ARBA" id="ARBA00023180"/>
    </source>
</evidence>
<evidence type="ECO:0000256" key="1">
    <source>
        <dbReference type="ARBA" id="ARBA00004477"/>
    </source>
</evidence>
<accession>F4PH23</accession>
<dbReference type="Pfam" id="PF16491">
    <property type="entry name" value="Peptidase_M48_N"/>
    <property type="match status" value="1"/>
</dbReference>
<evidence type="ECO:0000256" key="10">
    <source>
        <dbReference type="ARBA" id="ARBA00022833"/>
    </source>
</evidence>
<dbReference type="AlphaFoldDB" id="F4PH23"/>
<keyword evidence="4 21" id="KW-0328">Glycosyltransferase</keyword>
<dbReference type="PANTHER" id="PTHR10120">
    <property type="entry name" value="CAAX PRENYL PROTEASE 1"/>
    <property type="match status" value="1"/>
</dbReference>
<keyword evidence="8" id="KW-0378">Hydrolase</keyword>
<comment type="cofactor">
    <cofactor evidence="20">
        <name>Zn(2+)</name>
        <dbReference type="ChEBI" id="CHEBI:29105"/>
    </cofactor>
    <text evidence="20">Binds 1 zinc ion per subunit.</text>
</comment>
<dbReference type="InterPro" id="IPR027057">
    <property type="entry name" value="CAXX_Prtase_1"/>
</dbReference>
<dbReference type="InterPro" id="IPR038577">
    <property type="entry name" value="GT10-like_C_sf"/>
</dbReference>
<feature type="domain" description="CAAX prenyl protease 1 N-terminal" evidence="25">
    <location>
        <begin position="509"/>
        <end position="694"/>
    </location>
</feature>
<keyword evidence="10 20" id="KW-0862">Zinc</keyword>
<keyword evidence="12 21" id="KW-1133">Transmembrane helix</keyword>
<feature type="binding site" evidence="20">
    <location>
        <position position="845"/>
    </location>
    <ligand>
        <name>Zn(2+)</name>
        <dbReference type="ChEBI" id="CHEBI:29105"/>
        <note>catalytic</note>
    </ligand>
</feature>
<feature type="transmembrane region" description="Helical" evidence="21">
    <location>
        <begin position="7"/>
        <end position="23"/>
    </location>
</feature>
<dbReference type="InterPro" id="IPR055270">
    <property type="entry name" value="Glyco_tran_10_C"/>
</dbReference>
<evidence type="ECO:0000256" key="2">
    <source>
        <dbReference type="ARBA" id="ARBA00004606"/>
    </source>
</evidence>
<feature type="transmembrane region" description="Helical" evidence="21">
    <location>
        <begin position="544"/>
        <end position="566"/>
    </location>
</feature>
<dbReference type="InterPro" id="IPR032456">
    <property type="entry name" value="Peptidase_M48_N"/>
</dbReference>
<evidence type="ECO:0000256" key="5">
    <source>
        <dbReference type="ARBA" id="ARBA00022679"/>
    </source>
</evidence>
<dbReference type="UniPathway" id="UPA00378"/>
<keyword evidence="15" id="KW-0325">Glycoprotein</keyword>
<evidence type="ECO:0000256" key="6">
    <source>
        <dbReference type="ARBA" id="ARBA00022692"/>
    </source>
</evidence>
<proteinExistence type="inferred from homology"/>
<dbReference type="RefSeq" id="XP_004362858.1">
    <property type="nucleotide sequence ID" value="XM_004362801.1"/>
</dbReference>
<keyword evidence="11" id="KW-0735">Signal-anchor</keyword>
<evidence type="ECO:0000313" key="26">
    <source>
        <dbReference type="EMBL" id="EGG25007.1"/>
    </source>
</evidence>
<dbReference type="GeneID" id="14877536"/>
<keyword evidence="5 21" id="KW-0808">Transferase</keyword>
<feature type="transmembrane region" description="Helical" evidence="21">
    <location>
        <begin position="664"/>
        <end position="684"/>
    </location>
</feature>
<keyword evidence="27" id="KW-1185">Reference proteome</keyword>
<sequence length="886" mass="102107">MMRQYKWWLVSLVYTIVFVYLLNNVSDIQRQQKLKLHQKHLNVVDLNNNNNNINNNVSLEKTTSSNVTVVTNPSSTPSTPSTLLSSSSSSTSLSKWDQLIDQSLMNKSTLFICGKEFGQTSLLARKYYCGDSVGWTEWTSDESLLEQSNGQVYFGADVSHRLYTNSHSPKTRDRDPIKIDELASRAVRVYFNLEPPDSPIYSACDRSARCMGLFNWSIGWQDRDVIKLPVFSRNGLLSLEESGAGGYDFNYYKDLHSQKSHDRLVSWMAYSCSNETTDKPFPRTLYVGELMKHCKVDSYGRCLNNKEMPVGGDRNSQNASLVKKEVISQYKFYLAFENTNCPGYISEKIFECYVAGVVPVISAHPSVHRQLPPDSYIDMEQFDSIGDLAAYLNYLNYNTDLYSSFFNWRRDPEYIKQWIDSFPSTRYATIACQLHKHYLSSFTTTVSNKHPSTFTPPTHPSYSIKYDAKDASSCYQPFGLEDFQVNWCYLSIFFIVFDYVFNVYLNIRQSRKLRITKIPPQLDAYEITTPDQFIKSQDYGYDKLIFSTFHMTFGVVTNVLSFMYGLNPLVWKLSKWILNNHIYETDNEIIISIAFLFIYSLFNTITELPFSLYKTFVLEEKHGFNNTTIGLFIKDTIISLLLMAAIGPIIIGVIVYVIQATGPLFWLYTWIVVFAISLIMMTIYPTLIAPLFNKYSPVEGELKESILALAKRVDFPATKLFVVDNSKRSGHMNAYFYGFFKNKRIVLYDTLIKELEEEDVLAVLCHEFGHYKMSHTLRLMALQQVYILGFFYLFGLFMNDVKLFNDFGFHQETPVFVGLLLFGLIFHPVSQLFSFVVHIFSRKFEYEADKYAFDFGYDLSNGLAKLHIKDSSSLLVDTIVSIILNH</sequence>
<organism evidence="26 27">
    <name type="scientific">Cavenderia fasciculata</name>
    <name type="common">Slime mold</name>
    <name type="synonym">Dictyostelium fasciculatum</name>
    <dbReference type="NCBI Taxonomy" id="261658"/>
    <lineage>
        <taxon>Eukaryota</taxon>
        <taxon>Amoebozoa</taxon>
        <taxon>Evosea</taxon>
        <taxon>Eumycetozoa</taxon>
        <taxon>Dictyostelia</taxon>
        <taxon>Acytosteliales</taxon>
        <taxon>Cavenderiaceae</taxon>
        <taxon>Cavenderia</taxon>
    </lineage>
</organism>